<feature type="region of interest" description="Disordered" evidence="1">
    <location>
        <begin position="454"/>
        <end position="516"/>
    </location>
</feature>
<feature type="region of interest" description="Disordered" evidence="1">
    <location>
        <begin position="531"/>
        <end position="556"/>
    </location>
</feature>
<evidence type="ECO:0000313" key="2">
    <source>
        <dbReference type="EMBL" id="EFJ50072.1"/>
    </source>
</evidence>
<feature type="compositionally biased region" description="Basic and acidic residues" evidence="1">
    <location>
        <begin position="137"/>
        <end position="149"/>
    </location>
</feature>
<dbReference type="InParanoid" id="D8TQP5"/>
<feature type="compositionally biased region" description="Pro residues" evidence="1">
    <location>
        <begin position="746"/>
        <end position="758"/>
    </location>
</feature>
<feature type="region of interest" description="Disordered" evidence="1">
    <location>
        <begin position="596"/>
        <end position="619"/>
    </location>
</feature>
<dbReference type="OrthoDB" id="10665681at2759"/>
<dbReference type="EMBL" id="GL378332">
    <property type="protein sequence ID" value="EFJ50072.1"/>
    <property type="molecule type" value="Genomic_DNA"/>
</dbReference>
<dbReference type="AlphaFoldDB" id="D8TQP5"/>
<feature type="compositionally biased region" description="Low complexity" evidence="1">
    <location>
        <begin position="221"/>
        <end position="234"/>
    </location>
</feature>
<feature type="region of interest" description="Disordered" evidence="1">
    <location>
        <begin position="368"/>
        <end position="426"/>
    </location>
</feature>
<feature type="compositionally biased region" description="Gly residues" evidence="1">
    <location>
        <begin position="275"/>
        <end position="284"/>
    </location>
</feature>
<proteinExistence type="predicted"/>
<feature type="region of interest" description="Disordered" evidence="1">
    <location>
        <begin position="98"/>
        <end position="172"/>
    </location>
</feature>
<gene>
    <name evidence="2" type="ORF">VOLCADRAFT_89060</name>
</gene>
<feature type="compositionally biased region" description="Polar residues" evidence="1">
    <location>
        <begin position="122"/>
        <end position="136"/>
    </location>
</feature>
<protein>
    <submittedName>
        <fullName evidence="2">Uncharacterized protein</fullName>
    </submittedName>
</protein>
<feature type="compositionally biased region" description="Low complexity" evidence="1">
    <location>
        <begin position="156"/>
        <end position="171"/>
    </location>
</feature>
<feature type="compositionally biased region" description="Low complexity" evidence="1">
    <location>
        <begin position="375"/>
        <end position="385"/>
    </location>
</feature>
<feature type="compositionally biased region" description="Polar residues" evidence="1">
    <location>
        <begin position="285"/>
        <end position="296"/>
    </location>
</feature>
<feature type="compositionally biased region" description="Polar residues" evidence="1">
    <location>
        <begin position="546"/>
        <end position="556"/>
    </location>
</feature>
<feature type="region of interest" description="Disordered" evidence="1">
    <location>
        <begin position="640"/>
        <end position="772"/>
    </location>
</feature>
<feature type="compositionally biased region" description="Low complexity" evidence="1">
    <location>
        <begin position="476"/>
        <end position="487"/>
    </location>
</feature>
<dbReference type="RefSeq" id="XP_002948692.1">
    <property type="nucleotide sequence ID" value="XM_002948646.1"/>
</dbReference>
<feature type="compositionally biased region" description="Acidic residues" evidence="1">
    <location>
        <begin position="111"/>
        <end position="121"/>
    </location>
</feature>
<feature type="compositionally biased region" description="Gly residues" evidence="1">
    <location>
        <begin position="648"/>
        <end position="663"/>
    </location>
</feature>
<dbReference type="Proteomes" id="UP000001058">
    <property type="component" value="Unassembled WGS sequence"/>
</dbReference>
<feature type="compositionally biased region" description="Low complexity" evidence="1">
    <location>
        <begin position="596"/>
        <end position="610"/>
    </location>
</feature>
<dbReference type="KEGG" id="vcn:VOLCADRAFT_89060"/>
<sequence length="772" mass="77196">MLGSAGNIMLGMLSAPDAPQSLQDRTAEEVLRRARIAHGSRMATLAHVNRVVDERSTSRQQRTSLIRMQYDRRGPAFSVFDDTAHAYAEVSAYADLDSLGHSSPSDGAASSEDDEKTEEGDSSQPRTSADTLASCTSRKDSCDCERGQDRPPPASSMPAANAASSRSSSRRILPAGIPSLNLADIKPAADDELVSEDLFAKCIVRLRSATAEVGSSGGSGSNRSGNGNGSSESGNGNGNSGNGSASAGHSQLSAGAPTAPAAAWVDEESSPPQTSGGGGGGGGDFSSSAQNTSPWDCETATSFSLTLPSHINDAWVRAAMSPQPGSALANLLANSASSSWRLRAKRVSAPSGAGLPLLRASCPGPVAAGPGDGSGETAAAAAAASGAGGGLPPRSGPAATISSRSALHGTGSTGAPATPPVRSSALTSELSNGALWGAPGVPRPQVFAAPQAPMADLSPASTASSFVSPPQPPLGPQHQGGQQQAAATVLPPPPPPLPLQSRNSRDRIPSTPLPATTLPYITTPIAATSAAGIRSRSASPAPLTASGASPNRTSVQEHNSMAGGVAAVWRVAAPAVLRDPRVVTPGGRRSVAGAAASNGVLSSSWSGSPGHLRPCNSTGRGSTITVSAASTPPAVFATGEHAPVSCGSKGGGGDSSAGGGCGGDTKPRAAPEAPQPQQYPQQHEVSPGCRTAQHQQQEAIRQESSRVPKRPAVAAATTTAMSTSAQSVSPAGLLAYGRLNGTGGFPPYPSPPPPPPHPQYQAGMLGGGRPRS</sequence>
<organism evidence="3">
    <name type="scientific">Volvox carteri f. nagariensis</name>
    <dbReference type="NCBI Taxonomy" id="3068"/>
    <lineage>
        <taxon>Eukaryota</taxon>
        <taxon>Viridiplantae</taxon>
        <taxon>Chlorophyta</taxon>
        <taxon>core chlorophytes</taxon>
        <taxon>Chlorophyceae</taxon>
        <taxon>CS clade</taxon>
        <taxon>Chlamydomonadales</taxon>
        <taxon>Volvocaceae</taxon>
        <taxon>Volvox</taxon>
    </lineage>
</organism>
<feature type="compositionally biased region" description="Polar residues" evidence="1">
    <location>
        <begin position="459"/>
        <end position="468"/>
    </location>
</feature>
<dbReference type="GeneID" id="9623512"/>
<accession>D8TQP5</accession>
<keyword evidence="3" id="KW-1185">Reference proteome</keyword>
<feature type="compositionally biased region" description="Low complexity" evidence="1">
    <location>
        <begin position="242"/>
        <end position="263"/>
    </location>
</feature>
<feature type="region of interest" description="Disordered" evidence="1">
    <location>
        <begin position="210"/>
        <end position="296"/>
    </location>
</feature>
<name>D8TQP5_VOLCA</name>
<reference evidence="2 3" key="1">
    <citation type="journal article" date="2010" name="Science">
        <title>Genomic analysis of organismal complexity in the multicellular green alga Volvox carteri.</title>
        <authorList>
            <person name="Prochnik S.E."/>
            <person name="Umen J."/>
            <person name="Nedelcu A.M."/>
            <person name="Hallmann A."/>
            <person name="Miller S.M."/>
            <person name="Nishii I."/>
            <person name="Ferris P."/>
            <person name="Kuo A."/>
            <person name="Mitros T."/>
            <person name="Fritz-Laylin L.K."/>
            <person name="Hellsten U."/>
            <person name="Chapman J."/>
            <person name="Simakov O."/>
            <person name="Rensing S.A."/>
            <person name="Terry A."/>
            <person name="Pangilinan J."/>
            <person name="Kapitonov V."/>
            <person name="Jurka J."/>
            <person name="Salamov A."/>
            <person name="Shapiro H."/>
            <person name="Schmutz J."/>
            <person name="Grimwood J."/>
            <person name="Lindquist E."/>
            <person name="Lucas S."/>
            <person name="Grigoriev I.V."/>
            <person name="Schmitt R."/>
            <person name="Kirk D."/>
            <person name="Rokhsar D.S."/>
        </authorList>
    </citation>
    <scope>NUCLEOTIDE SEQUENCE [LARGE SCALE GENOMIC DNA]</scope>
    <source>
        <strain evidence="3">f. Nagariensis / Eve</strain>
    </source>
</reference>
<evidence type="ECO:0000256" key="1">
    <source>
        <dbReference type="SAM" id="MobiDB-lite"/>
    </source>
</evidence>
<evidence type="ECO:0000313" key="3">
    <source>
        <dbReference type="Proteomes" id="UP000001058"/>
    </source>
</evidence>
<feature type="compositionally biased region" description="Low complexity" evidence="1">
    <location>
        <begin position="668"/>
        <end position="682"/>
    </location>
</feature>
<feature type="compositionally biased region" description="Low complexity" evidence="1">
    <location>
        <begin position="712"/>
        <end position="729"/>
    </location>
</feature>